<dbReference type="InterPro" id="IPR000477">
    <property type="entry name" value="RT_dom"/>
</dbReference>
<protein>
    <recommendedName>
        <fullName evidence="5">SAM domain-containing protein</fullName>
    </recommendedName>
</protein>
<sequence>MLNSLMKRDLEKYLNVSKKFHQIKRRARCETQNIDLLVWTNQRMLKWVRDIDLKEYADNLMNSGVHGAVLMLEPTFNAEALATALGIPSSKHILRRHLAEEMNLSVFPRLRNRAGIGGTVLEWFCSFLDGRTQCVVLGDFSSSPRGLTCGVPQGSILSPLLFNVYVQPLGEVVREFGTQCHQYADDTQLYLFFI</sequence>
<dbReference type="Gene3D" id="1.10.150.50">
    <property type="entry name" value="Transcription Factor, Ets-1"/>
    <property type="match status" value="1"/>
</dbReference>
<reference evidence="3" key="1">
    <citation type="submission" date="2025-08" db="UniProtKB">
        <authorList>
            <consortium name="Ensembl"/>
        </authorList>
    </citation>
    <scope>IDENTIFICATION</scope>
</reference>
<dbReference type="PROSITE" id="PS50105">
    <property type="entry name" value="SAM_DOMAIN"/>
    <property type="match status" value="1"/>
</dbReference>
<dbReference type="PROSITE" id="PS50878">
    <property type="entry name" value="RT_POL"/>
    <property type="match status" value="1"/>
</dbReference>
<dbReference type="InterPro" id="IPR037614">
    <property type="entry name" value="Kazrin"/>
</dbReference>
<keyword evidence="4" id="KW-1185">Reference proteome</keyword>
<evidence type="ECO:0000259" key="2">
    <source>
        <dbReference type="PROSITE" id="PS50878"/>
    </source>
</evidence>
<dbReference type="InterPro" id="IPR001660">
    <property type="entry name" value="SAM"/>
</dbReference>
<dbReference type="Proteomes" id="UP000694392">
    <property type="component" value="Unplaced"/>
</dbReference>
<dbReference type="PANTHER" id="PTHR12776:SF1">
    <property type="entry name" value="KAZRIN"/>
    <property type="match status" value="1"/>
</dbReference>
<name>A0A8D0HCW3_SPHPU</name>
<dbReference type="AlphaFoldDB" id="A0A8D0HCW3"/>
<proteinExistence type="predicted"/>
<evidence type="ECO:0000259" key="1">
    <source>
        <dbReference type="PROSITE" id="PS50105"/>
    </source>
</evidence>
<dbReference type="SUPFAM" id="SSF47769">
    <property type="entry name" value="SAM/Pointed domain"/>
    <property type="match status" value="1"/>
</dbReference>
<evidence type="ECO:0008006" key="5">
    <source>
        <dbReference type="Google" id="ProtNLM"/>
    </source>
</evidence>
<dbReference type="Ensembl" id="ENSSPUT00000023762.1">
    <property type="protein sequence ID" value="ENSSPUP00000022297.1"/>
    <property type="gene ID" value="ENSSPUG00000017119.1"/>
</dbReference>
<dbReference type="Pfam" id="PF07647">
    <property type="entry name" value="SAM_2"/>
    <property type="match status" value="1"/>
</dbReference>
<evidence type="ECO:0000313" key="3">
    <source>
        <dbReference type="Ensembl" id="ENSSPUP00000022297.1"/>
    </source>
</evidence>
<feature type="domain" description="SAM" evidence="1">
    <location>
        <begin position="39"/>
        <end position="92"/>
    </location>
</feature>
<dbReference type="InterPro" id="IPR013761">
    <property type="entry name" value="SAM/pointed_sf"/>
</dbReference>
<dbReference type="GeneTree" id="ENSGT00940000154570"/>
<reference evidence="3" key="2">
    <citation type="submission" date="2025-09" db="UniProtKB">
        <authorList>
            <consortium name="Ensembl"/>
        </authorList>
    </citation>
    <scope>IDENTIFICATION</scope>
</reference>
<accession>A0A8D0HCW3</accession>
<organism evidence="3 4">
    <name type="scientific">Sphenodon punctatus</name>
    <name type="common">Tuatara</name>
    <name type="synonym">Hatteria punctata</name>
    <dbReference type="NCBI Taxonomy" id="8508"/>
    <lineage>
        <taxon>Eukaryota</taxon>
        <taxon>Metazoa</taxon>
        <taxon>Chordata</taxon>
        <taxon>Craniata</taxon>
        <taxon>Vertebrata</taxon>
        <taxon>Euteleostomi</taxon>
        <taxon>Lepidosauria</taxon>
        <taxon>Sphenodontia</taxon>
        <taxon>Sphenodontidae</taxon>
        <taxon>Sphenodon</taxon>
    </lineage>
</organism>
<feature type="domain" description="Reverse transcriptase" evidence="2">
    <location>
        <begin position="1"/>
        <end position="194"/>
    </location>
</feature>
<evidence type="ECO:0000313" key="4">
    <source>
        <dbReference type="Proteomes" id="UP000694392"/>
    </source>
</evidence>
<dbReference type="PANTHER" id="PTHR12776">
    <property type="entry name" value="KAZRIN-RELATED"/>
    <property type="match status" value="1"/>
</dbReference>
<dbReference type="Pfam" id="PF00078">
    <property type="entry name" value="RVT_1"/>
    <property type="match status" value="1"/>
</dbReference>